<dbReference type="InterPro" id="IPR050372">
    <property type="entry name" value="Neurexin-related_CASP"/>
</dbReference>
<dbReference type="PANTHER" id="PTHR15036">
    <property type="entry name" value="PIKACHURIN-LIKE PROTEIN"/>
    <property type="match status" value="1"/>
</dbReference>
<organism evidence="4 5">
    <name type="scientific">Penaeus vannamei</name>
    <name type="common">Whiteleg shrimp</name>
    <name type="synonym">Litopenaeus vannamei</name>
    <dbReference type="NCBI Taxonomy" id="6689"/>
    <lineage>
        <taxon>Eukaryota</taxon>
        <taxon>Metazoa</taxon>
        <taxon>Ecdysozoa</taxon>
        <taxon>Arthropoda</taxon>
        <taxon>Crustacea</taxon>
        <taxon>Multicrustacea</taxon>
        <taxon>Malacostraca</taxon>
        <taxon>Eumalacostraca</taxon>
        <taxon>Eucarida</taxon>
        <taxon>Decapoda</taxon>
        <taxon>Dendrobranchiata</taxon>
        <taxon>Penaeoidea</taxon>
        <taxon>Penaeidae</taxon>
        <taxon>Penaeus</taxon>
    </lineage>
</organism>
<feature type="region of interest" description="Disordered" evidence="2">
    <location>
        <begin position="1"/>
        <end position="113"/>
    </location>
</feature>
<feature type="domain" description="Laminin G" evidence="3">
    <location>
        <begin position="52"/>
        <end position="246"/>
    </location>
</feature>
<proteinExistence type="predicted"/>
<dbReference type="Pfam" id="PF02210">
    <property type="entry name" value="Laminin_G_2"/>
    <property type="match status" value="1"/>
</dbReference>
<evidence type="ECO:0000313" key="5">
    <source>
        <dbReference type="Proteomes" id="UP000283509"/>
    </source>
</evidence>
<dbReference type="PANTHER" id="PTHR15036:SF67">
    <property type="entry name" value="LAMININ SUBUNIT ALPHA-LIKE PROTEIN"/>
    <property type="match status" value="1"/>
</dbReference>
<reference evidence="4 5" key="2">
    <citation type="submission" date="2019-01" db="EMBL/GenBank/DDBJ databases">
        <title>The decoding of complex shrimp genome reveals the adaptation for benthos swimmer, frequently molting mechanism and breeding impact on genome.</title>
        <authorList>
            <person name="Sun Y."/>
            <person name="Gao Y."/>
            <person name="Yu Y."/>
        </authorList>
    </citation>
    <scope>NUCLEOTIDE SEQUENCE [LARGE SCALE GENOMIC DNA]</scope>
    <source>
        <tissue evidence="4">Muscle</tissue>
    </source>
</reference>
<evidence type="ECO:0000313" key="4">
    <source>
        <dbReference type="EMBL" id="ROT86037.1"/>
    </source>
</evidence>
<feature type="compositionally biased region" description="Low complexity" evidence="2">
    <location>
        <begin position="76"/>
        <end position="95"/>
    </location>
</feature>
<evidence type="ECO:0000256" key="2">
    <source>
        <dbReference type="SAM" id="MobiDB-lite"/>
    </source>
</evidence>
<protein>
    <recommendedName>
        <fullName evidence="3">Laminin G domain-containing protein</fullName>
    </recommendedName>
</protein>
<dbReference type="Gene3D" id="2.60.120.200">
    <property type="match status" value="1"/>
</dbReference>
<dbReference type="PROSITE" id="PS50025">
    <property type="entry name" value="LAM_G_DOMAIN"/>
    <property type="match status" value="1"/>
</dbReference>
<accession>A0A3R7PXV2</accession>
<dbReference type="SMART" id="SM00282">
    <property type="entry name" value="LamG"/>
    <property type="match status" value="1"/>
</dbReference>
<feature type="compositionally biased region" description="Basic and acidic residues" evidence="2">
    <location>
        <begin position="1"/>
        <end position="11"/>
    </location>
</feature>
<feature type="compositionally biased region" description="Pro residues" evidence="2">
    <location>
        <begin position="36"/>
        <end position="75"/>
    </location>
</feature>
<keyword evidence="5" id="KW-1185">Reference proteome</keyword>
<comment type="caution">
    <text evidence="4">The sequence shown here is derived from an EMBL/GenBank/DDBJ whole genome shotgun (WGS) entry which is preliminary data.</text>
</comment>
<dbReference type="CDD" id="cd00110">
    <property type="entry name" value="LamG"/>
    <property type="match status" value="1"/>
</dbReference>
<evidence type="ECO:0000256" key="1">
    <source>
        <dbReference type="PROSITE-ProRule" id="PRU00122"/>
    </source>
</evidence>
<dbReference type="InterPro" id="IPR013320">
    <property type="entry name" value="ConA-like_dom_sf"/>
</dbReference>
<dbReference type="SUPFAM" id="SSF49899">
    <property type="entry name" value="Concanavalin A-like lectins/glucanases"/>
    <property type="match status" value="1"/>
</dbReference>
<dbReference type="Proteomes" id="UP000283509">
    <property type="component" value="Unassembled WGS sequence"/>
</dbReference>
<dbReference type="STRING" id="6689.A0A3R7PXV2"/>
<gene>
    <name evidence="4" type="ORF">C7M84_018409</name>
</gene>
<evidence type="ECO:0000259" key="3">
    <source>
        <dbReference type="PROSITE" id="PS50025"/>
    </source>
</evidence>
<feature type="compositionally biased region" description="Pro residues" evidence="2">
    <location>
        <begin position="19"/>
        <end position="28"/>
    </location>
</feature>
<feature type="disulfide bond" evidence="1">
    <location>
        <begin position="219"/>
        <end position="246"/>
    </location>
</feature>
<dbReference type="EMBL" id="QCYY01000034">
    <property type="protein sequence ID" value="ROT86037.1"/>
    <property type="molecule type" value="Genomic_DNA"/>
</dbReference>
<sequence>MVKGNALHEHLQPNNPLFLSPPPPPTPCPVRALFTRPPPHPALTPAPSLKPRPSPSPPSPPLTPLTPASPPPHPSPTTSQPRRQQLQRGRPAGAAPRVPDVGAQRDHPVGADPSGAALSLEMVNGAVVLSVNMGVGHSFSARVSLKNKFSLCDNKWHTVKANYVKDSLTLRVDKHREAYGFNGSSNEKGTPTDAPLFVGGLPESALQGTLATRENFKGCIRNIVMNSERRDWTDMFQLQNVLLNACPVL</sequence>
<dbReference type="InterPro" id="IPR001791">
    <property type="entry name" value="Laminin_G"/>
</dbReference>
<name>A0A3R7PXV2_PENVA</name>
<dbReference type="OrthoDB" id="8545473at2759"/>
<reference evidence="4 5" key="1">
    <citation type="submission" date="2018-04" db="EMBL/GenBank/DDBJ databases">
        <authorList>
            <person name="Zhang X."/>
            <person name="Yuan J."/>
            <person name="Li F."/>
            <person name="Xiang J."/>
        </authorList>
    </citation>
    <scope>NUCLEOTIDE SEQUENCE [LARGE SCALE GENOMIC DNA]</scope>
    <source>
        <tissue evidence="4">Muscle</tissue>
    </source>
</reference>
<dbReference type="AlphaFoldDB" id="A0A3R7PXV2"/>
<keyword evidence="1" id="KW-1015">Disulfide bond</keyword>